<proteinExistence type="predicted"/>
<evidence type="ECO:0000313" key="1">
    <source>
        <dbReference type="EMBL" id="NJP34892.1"/>
    </source>
</evidence>
<dbReference type="Proteomes" id="UP000783871">
    <property type="component" value="Unassembled WGS sequence"/>
</dbReference>
<gene>
    <name evidence="1" type="ORF">HCJ94_23635</name>
</gene>
<name>A0ABX0ZAK6_9ACTN</name>
<evidence type="ECO:0000313" key="2">
    <source>
        <dbReference type="Proteomes" id="UP000783871"/>
    </source>
</evidence>
<accession>A0ABX0ZAK6</accession>
<sequence length="90" mass="10812">MGEPVKIHDPASQATEKDYDVTDIERLMGKREWTSYDEVITWLEREGDADRRFTPGEVRHMIEDFSRLRDAKRSFIRDPERLCDELKNRR</sequence>
<comment type="caution">
    <text evidence="1">The sequence shown here is derived from an EMBL/GenBank/DDBJ whole genome shotgun (WGS) entry which is preliminary data.</text>
</comment>
<keyword evidence="2" id="KW-1185">Reference proteome</keyword>
<dbReference type="EMBL" id="JAATEO010000030">
    <property type="protein sequence ID" value="NJP34892.1"/>
    <property type="molecule type" value="Genomic_DNA"/>
</dbReference>
<reference evidence="1 2" key="1">
    <citation type="submission" date="2020-03" db="EMBL/GenBank/DDBJ databases">
        <title>WGS of actinomycetes isolated from Thailand.</title>
        <authorList>
            <person name="Thawai C."/>
        </authorList>
    </citation>
    <scope>NUCLEOTIDE SEQUENCE [LARGE SCALE GENOMIC DNA]</scope>
    <source>
        <strain evidence="1 2">HSS6-12</strain>
    </source>
</reference>
<organism evidence="1 2">
    <name type="scientific">Micromonospora thermarum</name>
    <dbReference type="NCBI Taxonomy" id="2720024"/>
    <lineage>
        <taxon>Bacteria</taxon>
        <taxon>Bacillati</taxon>
        <taxon>Actinomycetota</taxon>
        <taxon>Actinomycetes</taxon>
        <taxon>Micromonosporales</taxon>
        <taxon>Micromonosporaceae</taxon>
        <taxon>Micromonospora</taxon>
    </lineage>
</organism>
<protein>
    <submittedName>
        <fullName evidence="1">Uncharacterized protein</fullName>
    </submittedName>
</protein>
<dbReference type="RefSeq" id="WP_168003234.1">
    <property type="nucleotide sequence ID" value="NZ_JAATEO010000030.1"/>
</dbReference>